<keyword evidence="2" id="KW-1185">Reference proteome</keyword>
<organism evidence="1 2">
    <name type="scientific">Splendidivirga corallicola</name>
    <dbReference type="NCBI Taxonomy" id="3051826"/>
    <lineage>
        <taxon>Bacteria</taxon>
        <taxon>Pseudomonadati</taxon>
        <taxon>Bacteroidota</taxon>
        <taxon>Cytophagia</taxon>
        <taxon>Cytophagales</taxon>
        <taxon>Splendidivirgaceae</taxon>
        <taxon>Splendidivirga</taxon>
    </lineage>
</organism>
<evidence type="ECO:0000313" key="1">
    <source>
        <dbReference type="EMBL" id="MDN5201868.1"/>
    </source>
</evidence>
<name>A0ABT8KN42_9BACT</name>
<evidence type="ECO:0000313" key="2">
    <source>
        <dbReference type="Proteomes" id="UP001172082"/>
    </source>
</evidence>
<reference evidence="1" key="1">
    <citation type="submission" date="2023-06" db="EMBL/GenBank/DDBJ databases">
        <title>Genomic of Parafulvivirga corallium.</title>
        <authorList>
            <person name="Wang G."/>
        </authorList>
    </citation>
    <scope>NUCLEOTIDE SEQUENCE</scope>
    <source>
        <strain evidence="1">BMA10</strain>
    </source>
</reference>
<gene>
    <name evidence="1" type="ORF">QQ008_10855</name>
</gene>
<dbReference type="EMBL" id="JAUJEA010000003">
    <property type="protein sequence ID" value="MDN5201868.1"/>
    <property type="molecule type" value="Genomic_DNA"/>
</dbReference>
<dbReference type="Proteomes" id="UP001172082">
    <property type="component" value="Unassembled WGS sequence"/>
</dbReference>
<accession>A0ABT8KN42</accession>
<comment type="caution">
    <text evidence="1">The sequence shown here is derived from an EMBL/GenBank/DDBJ whole genome shotgun (WGS) entry which is preliminary data.</text>
</comment>
<dbReference type="RefSeq" id="WP_346751892.1">
    <property type="nucleotide sequence ID" value="NZ_JAUJEA010000003.1"/>
</dbReference>
<sequence length="400" mass="46034">MHSSLYKRWRSLGFAVLLSFTAVSLVQGQDVYKEFNTEVAGEYRYFFNSGNYPNQHQNYFSIKIEPELLLEWDDGRQQLNFTGFLRLDRDDRRTHADIRELYWLIARNNWELSVGLKKVFWGVTESIHLVDIINSTDIVESFDGEEKLGQPMVHFSYVSKIGTIDLFALPYTRRPQFPGSEGRLRTPFIIDGSEAGFESGSEEYRPTFATRWSNSIGVFDIGLSHFYGNGREPLFDVASESVFYPVNHQTGLDIQATTGPFLWKFEAIRRDNKFQEVYALAGGFEYTFSNIRDSGIDIGILGEYLYDNRDDLAISGMDNDLFVGSRIAFNDTQSSQILAGAIFDLSKSTQLWSIEAERRIGSSWKASVEMRLFEKVAREEFLLYALRQDSFAQFTISKFF</sequence>
<proteinExistence type="predicted"/>
<evidence type="ECO:0008006" key="3">
    <source>
        <dbReference type="Google" id="ProtNLM"/>
    </source>
</evidence>
<protein>
    <recommendedName>
        <fullName evidence="3">Porin</fullName>
    </recommendedName>
</protein>